<dbReference type="Pfam" id="PF20152">
    <property type="entry name" value="DUF6534"/>
    <property type="match status" value="1"/>
</dbReference>
<keyword evidence="5" id="KW-1185">Reference proteome</keyword>
<comment type="caution">
    <text evidence="4">The sequence shown here is derived from an EMBL/GenBank/DDBJ whole genome shotgun (WGS) entry which is preliminary data.</text>
</comment>
<dbReference type="PANTHER" id="PTHR40465:SF1">
    <property type="entry name" value="DUF6534 DOMAIN-CONTAINING PROTEIN"/>
    <property type="match status" value="1"/>
</dbReference>
<dbReference type="OrthoDB" id="2681808at2759"/>
<dbReference type="Proteomes" id="UP000518752">
    <property type="component" value="Unassembled WGS sequence"/>
</dbReference>
<evidence type="ECO:0000256" key="2">
    <source>
        <dbReference type="SAM" id="Phobius"/>
    </source>
</evidence>
<name>A0A8H5I0L1_9AGAR</name>
<dbReference type="EMBL" id="JAACJN010000004">
    <property type="protein sequence ID" value="KAF5392818.1"/>
    <property type="molecule type" value="Genomic_DNA"/>
</dbReference>
<evidence type="ECO:0000256" key="1">
    <source>
        <dbReference type="SAM" id="MobiDB-lite"/>
    </source>
</evidence>
<feature type="transmembrane region" description="Helical" evidence="2">
    <location>
        <begin position="119"/>
        <end position="141"/>
    </location>
</feature>
<feature type="transmembrane region" description="Helical" evidence="2">
    <location>
        <begin position="84"/>
        <end position="107"/>
    </location>
</feature>
<organism evidence="4 5">
    <name type="scientific">Collybiopsis confluens</name>
    <dbReference type="NCBI Taxonomy" id="2823264"/>
    <lineage>
        <taxon>Eukaryota</taxon>
        <taxon>Fungi</taxon>
        <taxon>Dikarya</taxon>
        <taxon>Basidiomycota</taxon>
        <taxon>Agaricomycotina</taxon>
        <taxon>Agaricomycetes</taxon>
        <taxon>Agaricomycetidae</taxon>
        <taxon>Agaricales</taxon>
        <taxon>Marasmiineae</taxon>
        <taxon>Omphalotaceae</taxon>
        <taxon>Collybiopsis</taxon>
    </lineage>
</organism>
<feature type="domain" description="DUF6534" evidence="3">
    <location>
        <begin position="203"/>
        <end position="291"/>
    </location>
</feature>
<keyword evidence="2" id="KW-0812">Transmembrane</keyword>
<proteinExistence type="predicted"/>
<evidence type="ECO:0000313" key="4">
    <source>
        <dbReference type="EMBL" id="KAF5392818.1"/>
    </source>
</evidence>
<keyword evidence="2" id="KW-0472">Membrane</keyword>
<dbReference type="AlphaFoldDB" id="A0A8H5I0L1"/>
<feature type="transmembrane region" description="Helical" evidence="2">
    <location>
        <begin position="238"/>
        <end position="263"/>
    </location>
</feature>
<feature type="transmembrane region" description="Helical" evidence="2">
    <location>
        <begin position="193"/>
        <end position="217"/>
    </location>
</feature>
<feature type="transmembrane region" description="Helical" evidence="2">
    <location>
        <begin position="48"/>
        <end position="72"/>
    </location>
</feature>
<feature type="compositionally biased region" description="Basic and acidic residues" evidence="1">
    <location>
        <begin position="470"/>
        <end position="489"/>
    </location>
</feature>
<accession>A0A8H5I0L1</accession>
<evidence type="ECO:0000313" key="5">
    <source>
        <dbReference type="Proteomes" id="UP000518752"/>
    </source>
</evidence>
<evidence type="ECO:0000259" key="3">
    <source>
        <dbReference type="Pfam" id="PF20152"/>
    </source>
</evidence>
<gene>
    <name evidence="4" type="ORF">D9757_000906</name>
</gene>
<dbReference type="PANTHER" id="PTHR40465">
    <property type="entry name" value="CHROMOSOME 1, WHOLE GENOME SHOTGUN SEQUENCE"/>
    <property type="match status" value="1"/>
</dbReference>
<keyword evidence="2" id="KW-1133">Transmembrane helix</keyword>
<feature type="transmembrane region" description="Helical" evidence="2">
    <location>
        <begin position="153"/>
        <end position="173"/>
    </location>
</feature>
<protein>
    <recommendedName>
        <fullName evidence="3">DUF6534 domain-containing protein</fullName>
    </recommendedName>
</protein>
<sequence>MAFIPELAGEVSGDETVGRNMMILLPRSFPNASSSPDEFSALTDVPLFLGYMLSYILTGIMLVQVFLYYLYFRRKDPRFMKLTVLALFLVECISSVIATVIVIYSIITQGYLSFSILLPAFQALAILSGVATSMVHGFYCWRIHVLGGHWSMIVVIMGISFAQCIMVSIIGSGNLDGDVLGSGTVSTTQPGYLSFNVIWLGGSAVCDIMIATSILYLQNRIMESLGKTSPLATRVERMMSVTIDTGMITAIGAGIELLLYLILRDTLVHFTLFYPLPKLYANCLMATLNARLATPDQGFRETTFITAELSDSEAADGYFKGPPNRQSLPTSIQIKVQEATTYRSSVSSSVIDIKRRSTSFSNESYPVLSFNAVATKRSSILDLKNVEPHYHDQDHSVHHVKLSMPQQQESHPPEFQFRPLPIEEASSHPPPAADSNIPLIPGNPGFELPAIARHSVMRVGLFQSRRSVRKSVDKPHVHDPERGVKEDTSFRPIPGHPADNSNLLMPWEDSMEFAVPTENQTAPSPPLVVQPTPVELETRVFPAHLEPLRAPEATLQSSPF</sequence>
<dbReference type="InterPro" id="IPR045339">
    <property type="entry name" value="DUF6534"/>
</dbReference>
<feature type="region of interest" description="Disordered" evidence="1">
    <location>
        <begin position="470"/>
        <end position="503"/>
    </location>
</feature>
<reference evidence="4 5" key="1">
    <citation type="journal article" date="2020" name="ISME J.">
        <title>Uncovering the hidden diversity of litter-decomposition mechanisms in mushroom-forming fungi.</title>
        <authorList>
            <person name="Floudas D."/>
            <person name="Bentzer J."/>
            <person name="Ahren D."/>
            <person name="Johansson T."/>
            <person name="Persson P."/>
            <person name="Tunlid A."/>
        </authorList>
    </citation>
    <scope>NUCLEOTIDE SEQUENCE [LARGE SCALE GENOMIC DNA]</scope>
    <source>
        <strain evidence="4 5">CBS 406.79</strain>
    </source>
</reference>